<dbReference type="GO" id="GO:0006508">
    <property type="term" value="P:proteolysis"/>
    <property type="evidence" value="ECO:0007669"/>
    <property type="project" value="InterPro"/>
</dbReference>
<dbReference type="Pfam" id="PF00665">
    <property type="entry name" value="rve"/>
    <property type="match status" value="1"/>
</dbReference>
<evidence type="ECO:0000313" key="6">
    <source>
        <dbReference type="Proteomes" id="UP000085678"/>
    </source>
</evidence>
<dbReference type="InterPro" id="IPR036397">
    <property type="entry name" value="RNaseH_sf"/>
</dbReference>
<evidence type="ECO:0000256" key="2">
    <source>
        <dbReference type="SAM" id="MobiDB-lite"/>
    </source>
</evidence>
<dbReference type="Gene3D" id="3.10.10.10">
    <property type="entry name" value="HIV Type 1 Reverse Transcriptase, subunit A, domain 1"/>
    <property type="match status" value="1"/>
</dbReference>
<dbReference type="FunFam" id="1.10.340.70:FF:000003">
    <property type="entry name" value="Protein CBG25708"/>
    <property type="match status" value="1"/>
</dbReference>
<feature type="domain" description="Integrase catalytic" evidence="5">
    <location>
        <begin position="1029"/>
        <end position="1180"/>
    </location>
</feature>
<feature type="region of interest" description="Disordered" evidence="2">
    <location>
        <begin position="1265"/>
        <end position="1306"/>
    </location>
</feature>
<accession>A0A1S3HLN2</accession>
<feature type="compositionally biased region" description="Polar residues" evidence="2">
    <location>
        <begin position="198"/>
        <end position="218"/>
    </location>
</feature>
<dbReference type="InterPro" id="IPR041577">
    <property type="entry name" value="RT_RNaseH_2"/>
</dbReference>
<evidence type="ECO:0000313" key="7">
    <source>
        <dbReference type="RefSeq" id="XP_013385929.1"/>
    </source>
</evidence>
<dbReference type="FunFam" id="3.30.420.10:FF:000063">
    <property type="entry name" value="Retrovirus-related Pol polyprotein from transposon 297-like Protein"/>
    <property type="match status" value="1"/>
</dbReference>
<dbReference type="Pfam" id="PF00078">
    <property type="entry name" value="RVT_1"/>
    <property type="match status" value="1"/>
</dbReference>
<dbReference type="STRING" id="7574.A0A1S3HLN2"/>
<dbReference type="GO" id="GO:0015074">
    <property type="term" value="P:DNA integration"/>
    <property type="evidence" value="ECO:0007669"/>
    <property type="project" value="InterPro"/>
</dbReference>
<dbReference type="RefSeq" id="XP_013385929.1">
    <property type="nucleotide sequence ID" value="XM_013530475.1"/>
</dbReference>
<evidence type="ECO:0000259" key="4">
    <source>
        <dbReference type="PROSITE" id="PS50878"/>
    </source>
</evidence>
<dbReference type="SUPFAM" id="SSF53098">
    <property type="entry name" value="Ribonuclease H-like"/>
    <property type="match status" value="1"/>
</dbReference>
<dbReference type="SUPFAM" id="SSF50630">
    <property type="entry name" value="Acid proteases"/>
    <property type="match status" value="1"/>
</dbReference>
<organism evidence="6 7">
    <name type="scientific">Lingula anatina</name>
    <name type="common">Brachiopod</name>
    <name type="synonym">Lingula unguis</name>
    <dbReference type="NCBI Taxonomy" id="7574"/>
    <lineage>
        <taxon>Eukaryota</taxon>
        <taxon>Metazoa</taxon>
        <taxon>Spiralia</taxon>
        <taxon>Lophotrochozoa</taxon>
        <taxon>Brachiopoda</taxon>
        <taxon>Linguliformea</taxon>
        <taxon>Lingulata</taxon>
        <taxon>Lingulida</taxon>
        <taxon>Linguloidea</taxon>
        <taxon>Lingulidae</taxon>
        <taxon>Lingula</taxon>
    </lineage>
</organism>
<dbReference type="Pfam" id="PF17921">
    <property type="entry name" value="Integrase_H2C2"/>
    <property type="match status" value="1"/>
</dbReference>
<dbReference type="InterPro" id="IPR021109">
    <property type="entry name" value="Peptidase_aspartic_dom_sf"/>
</dbReference>
<dbReference type="Gene3D" id="3.30.420.10">
    <property type="entry name" value="Ribonuclease H-like superfamily/Ribonuclease H"/>
    <property type="match status" value="1"/>
</dbReference>
<dbReference type="Gene3D" id="1.10.340.70">
    <property type="match status" value="1"/>
</dbReference>
<dbReference type="InterPro" id="IPR001584">
    <property type="entry name" value="Integrase_cat-core"/>
</dbReference>
<dbReference type="PROSITE" id="PS50994">
    <property type="entry name" value="INTEGRASE"/>
    <property type="match status" value="1"/>
</dbReference>
<dbReference type="InParanoid" id="A0A1S3HLN2"/>
<proteinExistence type="predicted"/>
<keyword evidence="1" id="KW-0378">Hydrolase</keyword>
<dbReference type="InterPro" id="IPR012337">
    <property type="entry name" value="RNaseH-like_sf"/>
</dbReference>
<feature type="region of interest" description="Disordered" evidence="2">
    <location>
        <begin position="193"/>
        <end position="224"/>
    </location>
</feature>
<dbReference type="GO" id="GO:0004190">
    <property type="term" value="F:aspartic-type endopeptidase activity"/>
    <property type="evidence" value="ECO:0007669"/>
    <property type="project" value="InterPro"/>
</dbReference>
<dbReference type="OMA" id="IRICANF"/>
<dbReference type="Pfam" id="PF17919">
    <property type="entry name" value="RT_RNaseH_2"/>
    <property type="match status" value="1"/>
</dbReference>
<dbReference type="InterPro" id="IPR041588">
    <property type="entry name" value="Integrase_H2C2"/>
</dbReference>
<dbReference type="InterPro" id="IPR050951">
    <property type="entry name" value="Retrovirus_Pol_polyprotein"/>
</dbReference>
<name>A0A1S3HLN2_LINAN</name>
<dbReference type="FunFam" id="3.30.70.270:FF:000026">
    <property type="entry name" value="Transposon Ty3-G Gag-Pol polyprotein"/>
    <property type="match status" value="1"/>
</dbReference>
<protein>
    <submittedName>
        <fullName evidence="7">Uncharacterized protein K02A2.6-like</fullName>
    </submittedName>
</protein>
<reference evidence="7" key="1">
    <citation type="submission" date="2025-08" db="UniProtKB">
        <authorList>
            <consortium name="RefSeq"/>
        </authorList>
    </citation>
    <scope>IDENTIFICATION</scope>
    <source>
        <tissue evidence="7">Gonads</tissue>
    </source>
</reference>
<dbReference type="InterPro" id="IPR043128">
    <property type="entry name" value="Rev_trsase/Diguanyl_cyclase"/>
</dbReference>
<evidence type="ECO:0000259" key="5">
    <source>
        <dbReference type="PROSITE" id="PS50994"/>
    </source>
</evidence>
<dbReference type="InterPro" id="IPR000477">
    <property type="entry name" value="RT_dom"/>
</dbReference>
<dbReference type="Gene3D" id="3.30.70.270">
    <property type="match status" value="2"/>
</dbReference>
<dbReference type="SUPFAM" id="SSF56672">
    <property type="entry name" value="DNA/RNA polymerases"/>
    <property type="match status" value="1"/>
</dbReference>
<dbReference type="InterPro" id="IPR043502">
    <property type="entry name" value="DNA/RNA_pol_sf"/>
</dbReference>
<dbReference type="CDD" id="cd01647">
    <property type="entry name" value="RT_LTR"/>
    <property type="match status" value="1"/>
</dbReference>
<dbReference type="GO" id="GO:0003676">
    <property type="term" value="F:nucleic acid binding"/>
    <property type="evidence" value="ECO:0007669"/>
    <property type="project" value="InterPro"/>
</dbReference>
<dbReference type="KEGG" id="lak:106155580"/>
<dbReference type="PROSITE" id="PS50175">
    <property type="entry name" value="ASP_PROT_RETROV"/>
    <property type="match status" value="1"/>
</dbReference>
<dbReference type="PROSITE" id="PS50878">
    <property type="entry name" value="RT_POL"/>
    <property type="match status" value="1"/>
</dbReference>
<dbReference type="PANTHER" id="PTHR37984:SF13">
    <property type="entry name" value="RIBONUCLEASE H"/>
    <property type="match status" value="1"/>
</dbReference>
<dbReference type="Gene3D" id="2.40.70.10">
    <property type="entry name" value="Acid Proteases"/>
    <property type="match status" value="1"/>
</dbReference>
<sequence>MNFARATFPAFSTTPTENAGIRWEKWIKRLDNFIVSENITIDAQKKALLLHLAGEEVFELSETIGVVDDDDFTDTKQKLTQHFLPRRNVEYEVYVFRQATQLPSETLDAFCARLKTLSKHCEFQNATREIKSQIIQKCSEPKVREKGIRDSELTLENLLQYGRTLEATRSQSKIMSGECQEHEQEINMLRKHPKQDPVKQTPSHQQQQTKISQHSSSCPGCGGPRHNNRSQQCPAWGKQCRHCNKDNHFSRVCRARLLTNNYVQSDCTPQAQANPQLETLPHQPQATPVPETPIYQFLYSTNNTKPSTPPYTCKFVIGDSPSELQIDTGASVTILSSSNAQTMTINGVPLLNKMQKDNATNLVTYSGGIIKPLGQVTVPVCYEGNTYSLPCYVVQGSGPNLLGRDWIQAIAPQWSPIFMVSTEDYTTKFPQLFNDGLGKLNNMDAKLHVDENAIPVYCRPRPVPLAMKGKVEAELERLVADGVLRPVQHSDWAAPIVPVLKPNGEIRICGDYKLTINTASRVERYPIPSIDDLYASLSGGQYYSKLDLSHAYQQICLHPDSQLLTTINTTKGLFAYTRLCYGIASAPGIFQRLMEQVVQNIPMVSVYLDDILVSGRSYEEAHTNLITVLQRLQEAGLRLRKEKCTFMQRSVVYLGHRLDSEGIHPTDDKLLAIQKAPTPTTVAELRSYLGLLNYYHRFLKNLSTVLAPLHELLHEKAKWHWKAEQERAFQESKKLLQSSQVLVYYNPELPLLLSCDASPYGVGAVLSHRMPDGSDKPIAFTSRTLTSAEKNYAHLEREGLAIIHGLTKFHKYLYGRDFCIQTDHKPLLGLLKEDKPISHMASARIQRWSLILGNYQYHLEYRSGSSNSNADALSRLPLISAQPTSTTPEENQQVFAFLDNETLVTSDMIRQWTSRDPILSQVCRYVQDGWPEKLDQHYDAYVRRRHELSVEQGILMWGLRVVVPPQGREFLLNELHESHPGIVRMKGLARSYVWWPNIDTEVERKVRDCDSCQVNSQLPPSAPLQPWEWPGRPWHRIHIDYMGPFEGRMILVIVDAHSKFVDAHVVHSATTSVTLTKLRQTFAMMGIPNTIVSDNGTCFTSEEFTQFCKCNGIQHITSSPYHPASNGLAERAVQTIKNGLKKADSVGNLEDRLYRLLLMYRVTPQTTTGQAPADLVMKHKPRTRLDLVKPDVNLHNKVVQKQDYDKVRHDMKAIHTTFYPGDTVWAVNFQGKPKWLPGVLQERLGPLTFTVRLQDGRLWRRHQDHLKARSPEEGHSNDRGKCELTVEMPPMTSPTNNSVPEIRVPETVVPEPTPVEEREPQEITVNSDTVVLRRSNRISKPPDRLNL</sequence>
<feature type="compositionally biased region" description="Basic and acidic residues" evidence="2">
    <location>
        <begin position="1265"/>
        <end position="1284"/>
    </location>
</feature>
<dbReference type="OrthoDB" id="6239317at2759"/>
<feature type="domain" description="Peptidase A2" evidence="3">
    <location>
        <begin position="322"/>
        <end position="406"/>
    </location>
</feature>
<gene>
    <name evidence="7" type="primary">LOC106155580</name>
</gene>
<dbReference type="CDD" id="cd09274">
    <property type="entry name" value="RNase_HI_RT_Ty3"/>
    <property type="match status" value="1"/>
</dbReference>
<feature type="domain" description="Reverse transcriptase" evidence="4">
    <location>
        <begin position="480"/>
        <end position="658"/>
    </location>
</feature>
<dbReference type="PANTHER" id="PTHR37984">
    <property type="entry name" value="PROTEIN CBG26694"/>
    <property type="match status" value="1"/>
</dbReference>
<dbReference type="GeneID" id="106155580"/>
<dbReference type="Proteomes" id="UP000085678">
    <property type="component" value="Unplaced"/>
</dbReference>
<keyword evidence="6" id="KW-1185">Reference proteome</keyword>
<evidence type="ECO:0000259" key="3">
    <source>
        <dbReference type="PROSITE" id="PS50175"/>
    </source>
</evidence>
<dbReference type="InterPro" id="IPR001995">
    <property type="entry name" value="Peptidase_A2_cat"/>
</dbReference>
<evidence type="ECO:0000256" key="1">
    <source>
        <dbReference type="ARBA" id="ARBA00022801"/>
    </source>
</evidence>